<organism evidence="3 4">
    <name type="scientific">Hesseltinella vesiculosa</name>
    <dbReference type="NCBI Taxonomy" id="101127"/>
    <lineage>
        <taxon>Eukaryota</taxon>
        <taxon>Fungi</taxon>
        <taxon>Fungi incertae sedis</taxon>
        <taxon>Mucoromycota</taxon>
        <taxon>Mucoromycotina</taxon>
        <taxon>Mucoromycetes</taxon>
        <taxon>Mucorales</taxon>
        <taxon>Cunninghamellaceae</taxon>
        <taxon>Hesseltinella</taxon>
    </lineage>
</organism>
<evidence type="ECO:0000313" key="3">
    <source>
        <dbReference type="EMBL" id="ORX43198.1"/>
    </source>
</evidence>
<keyword evidence="2" id="KW-1133">Transmembrane helix</keyword>
<name>A0A1X2G2W8_9FUNG</name>
<keyword evidence="2" id="KW-0812">Transmembrane</keyword>
<comment type="caution">
    <text evidence="3">The sequence shown here is derived from an EMBL/GenBank/DDBJ whole genome shotgun (WGS) entry which is preliminary data.</text>
</comment>
<protein>
    <recommendedName>
        <fullName evidence="5">EB domain-containing protein</fullName>
    </recommendedName>
</protein>
<evidence type="ECO:0008006" key="5">
    <source>
        <dbReference type="Google" id="ProtNLM"/>
    </source>
</evidence>
<dbReference type="EMBL" id="MCGT01000057">
    <property type="protein sequence ID" value="ORX43198.1"/>
    <property type="molecule type" value="Genomic_DNA"/>
</dbReference>
<dbReference type="Proteomes" id="UP000242146">
    <property type="component" value="Unassembled WGS sequence"/>
</dbReference>
<evidence type="ECO:0000256" key="1">
    <source>
        <dbReference type="SAM" id="MobiDB-lite"/>
    </source>
</evidence>
<feature type="region of interest" description="Disordered" evidence="1">
    <location>
        <begin position="265"/>
        <end position="334"/>
    </location>
</feature>
<dbReference type="OrthoDB" id="195231at2759"/>
<evidence type="ECO:0000313" key="4">
    <source>
        <dbReference type="Proteomes" id="UP000242146"/>
    </source>
</evidence>
<evidence type="ECO:0000256" key="2">
    <source>
        <dbReference type="SAM" id="Phobius"/>
    </source>
</evidence>
<keyword evidence="4" id="KW-1185">Reference proteome</keyword>
<feature type="compositionally biased region" description="Basic residues" evidence="1">
    <location>
        <begin position="325"/>
        <end position="334"/>
    </location>
</feature>
<reference evidence="3 4" key="1">
    <citation type="submission" date="2016-07" db="EMBL/GenBank/DDBJ databases">
        <title>Pervasive Adenine N6-methylation of Active Genes in Fungi.</title>
        <authorList>
            <consortium name="DOE Joint Genome Institute"/>
            <person name="Mondo S.J."/>
            <person name="Dannebaum R.O."/>
            <person name="Kuo R.C."/>
            <person name="Labutti K."/>
            <person name="Haridas S."/>
            <person name="Kuo A."/>
            <person name="Salamov A."/>
            <person name="Ahrendt S.R."/>
            <person name="Lipzen A."/>
            <person name="Sullivan W."/>
            <person name="Andreopoulos W.B."/>
            <person name="Clum A."/>
            <person name="Lindquist E."/>
            <person name="Daum C."/>
            <person name="Ramamoorthy G.K."/>
            <person name="Gryganskyi A."/>
            <person name="Culley D."/>
            <person name="Magnuson J.K."/>
            <person name="James T.Y."/>
            <person name="O'Malley M.A."/>
            <person name="Stajich J.E."/>
            <person name="Spatafora J.W."/>
            <person name="Visel A."/>
            <person name="Grigoriev I.V."/>
        </authorList>
    </citation>
    <scope>NUCLEOTIDE SEQUENCE [LARGE SCALE GENOMIC DNA]</scope>
    <source>
        <strain evidence="3 4">NRRL 3301</strain>
    </source>
</reference>
<gene>
    <name evidence="3" type="ORF">DM01DRAFT_1313141</name>
</gene>
<accession>A0A1X2G2W8</accession>
<dbReference type="AlphaFoldDB" id="A0A1X2G2W8"/>
<keyword evidence="2" id="KW-0472">Membrane</keyword>
<feature type="compositionally biased region" description="Polar residues" evidence="1">
    <location>
        <begin position="311"/>
        <end position="323"/>
    </location>
</feature>
<sequence length="334" mass="36228">MYLYCEPSTSTCQNVGCANTDYIKGWNPATPFPTRCQNGTFCPDNNSKCTPVVQVGGTCEMQRDDECAGINSICLNSLCNVKGVPLGGTCGNDTTQYVSLDAEQQSVMQTIVRDNCTAGTYCTNAVCITAKALGSQCEQDRECVSDTCSGNVCVQAPDVFRAIEPWLWGVVGAAVVIFILAVLLGLYFLQRYQSKKEREKARQFFGDNEEFAKYAMLEQDDDSCYDETTGLQAPPSISGDAKRQSMVYLTTPDYVKSSALSVGNHSATKLPLPSGSPRASGTFTPPMRHSGSFTPPMRHSGSFTPPRHSVAFSTTRSSLNLTPPQHRHSHTPSS</sequence>
<proteinExistence type="predicted"/>
<feature type="transmembrane region" description="Helical" evidence="2">
    <location>
        <begin position="166"/>
        <end position="189"/>
    </location>
</feature>
<dbReference type="STRING" id="101127.A0A1X2G2W8"/>